<dbReference type="AlphaFoldDB" id="A0A9Q3DYQ8"/>
<feature type="region of interest" description="Disordered" evidence="1">
    <location>
        <begin position="121"/>
        <end position="144"/>
    </location>
</feature>
<organism evidence="2 3">
    <name type="scientific">Austropuccinia psidii MF-1</name>
    <dbReference type="NCBI Taxonomy" id="1389203"/>
    <lineage>
        <taxon>Eukaryota</taxon>
        <taxon>Fungi</taxon>
        <taxon>Dikarya</taxon>
        <taxon>Basidiomycota</taxon>
        <taxon>Pucciniomycotina</taxon>
        <taxon>Pucciniomycetes</taxon>
        <taxon>Pucciniales</taxon>
        <taxon>Sphaerophragmiaceae</taxon>
        <taxon>Austropuccinia</taxon>
    </lineage>
</organism>
<feature type="compositionally biased region" description="Polar residues" evidence="1">
    <location>
        <begin position="132"/>
        <end position="144"/>
    </location>
</feature>
<comment type="caution">
    <text evidence="2">The sequence shown here is derived from an EMBL/GenBank/DDBJ whole genome shotgun (WGS) entry which is preliminary data.</text>
</comment>
<sequence>MEDSRASTTSQRLASTFEALLESQEAEITAINVVRPEPFPTGNNIDIPVSVQELVYGSKTTGMGTSSKSFDRYNELLSSSEEVHDPRKYRGSSEGWDTHFFQRTSQTDIIFVEKPNDFVRGLGKEVGPRKGQQPSGSSSSIHKQ</sequence>
<proteinExistence type="predicted"/>
<dbReference type="EMBL" id="AVOT02020171">
    <property type="protein sequence ID" value="MBW0508172.1"/>
    <property type="molecule type" value="Genomic_DNA"/>
</dbReference>
<reference evidence="2" key="1">
    <citation type="submission" date="2021-03" db="EMBL/GenBank/DDBJ databases">
        <title>Draft genome sequence of rust myrtle Austropuccinia psidii MF-1, a brazilian biotype.</title>
        <authorList>
            <person name="Quecine M.C."/>
            <person name="Pachon D.M.R."/>
            <person name="Bonatelli M.L."/>
            <person name="Correr F.H."/>
            <person name="Franceschini L.M."/>
            <person name="Leite T.F."/>
            <person name="Margarido G.R.A."/>
            <person name="Almeida C.A."/>
            <person name="Ferrarezi J.A."/>
            <person name="Labate C.A."/>
        </authorList>
    </citation>
    <scope>NUCLEOTIDE SEQUENCE</scope>
    <source>
        <strain evidence="2">MF-1</strain>
    </source>
</reference>
<keyword evidence="3" id="KW-1185">Reference proteome</keyword>
<protein>
    <submittedName>
        <fullName evidence="2">Uncharacterized protein</fullName>
    </submittedName>
</protein>
<evidence type="ECO:0000313" key="3">
    <source>
        <dbReference type="Proteomes" id="UP000765509"/>
    </source>
</evidence>
<name>A0A9Q3DYQ8_9BASI</name>
<gene>
    <name evidence="2" type="ORF">O181_047887</name>
</gene>
<evidence type="ECO:0000313" key="2">
    <source>
        <dbReference type="EMBL" id="MBW0508172.1"/>
    </source>
</evidence>
<accession>A0A9Q3DYQ8</accession>
<dbReference type="Proteomes" id="UP000765509">
    <property type="component" value="Unassembled WGS sequence"/>
</dbReference>
<evidence type="ECO:0000256" key="1">
    <source>
        <dbReference type="SAM" id="MobiDB-lite"/>
    </source>
</evidence>